<sequence>MKAQEDSFLFLRDAALRSPPQRIYMEYTIPTMPRRQHNPNLMAPDATTHFPDGHRPKMHHMEAPRRIRVNLGRGLNISDAVRAPMIALANANRWSEGLWRPALETAVAEIKRLLDMNGTTPEYYASDTFLRLFERLVMPCVQQQHVDTLALTNGLSSAVKKTAGFANFCGMRKQRSFSVFRALTAPAASRCFAERQRKCCRSSKPIMRWPAPPLTA</sequence>
<gene>
    <name evidence="1" type="ORF">Fuma_06261</name>
</gene>
<dbReference type="Proteomes" id="UP000187735">
    <property type="component" value="Chromosome"/>
</dbReference>
<dbReference type="AlphaFoldDB" id="A0A1P8WR98"/>
<dbReference type="EMBL" id="CP017641">
    <property type="protein sequence ID" value="APZ96591.1"/>
    <property type="molecule type" value="Genomic_DNA"/>
</dbReference>
<evidence type="ECO:0000313" key="1">
    <source>
        <dbReference type="EMBL" id="APZ96591.1"/>
    </source>
</evidence>
<dbReference type="KEGG" id="fmr:Fuma_06261"/>
<accession>A0A1P8WR98</accession>
<organism evidence="1 2">
    <name type="scientific">Fuerstiella marisgermanici</name>
    <dbReference type="NCBI Taxonomy" id="1891926"/>
    <lineage>
        <taxon>Bacteria</taxon>
        <taxon>Pseudomonadati</taxon>
        <taxon>Planctomycetota</taxon>
        <taxon>Planctomycetia</taxon>
        <taxon>Planctomycetales</taxon>
        <taxon>Planctomycetaceae</taxon>
        <taxon>Fuerstiella</taxon>
    </lineage>
</organism>
<reference evidence="1 2" key="1">
    <citation type="journal article" date="2016" name="Front. Microbiol.">
        <title>Fuerstia marisgermanicae gen. nov., sp. nov., an Unusual Member of the Phylum Planctomycetes from the German Wadden Sea.</title>
        <authorList>
            <person name="Kohn T."/>
            <person name="Heuer A."/>
            <person name="Jogler M."/>
            <person name="Vollmers J."/>
            <person name="Boedeker C."/>
            <person name="Bunk B."/>
            <person name="Rast P."/>
            <person name="Borchert D."/>
            <person name="Glockner I."/>
            <person name="Freese H.M."/>
            <person name="Klenk H.P."/>
            <person name="Overmann J."/>
            <person name="Kaster A.K."/>
            <person name="Rohde M."/>
            <person name="Wiegand S."/>
            <person name="Jogler C."/>
        </authorList>
    </citation>
    <scope>NUCLEOTIDE SEQUENCE [LARGE SCALE GENOMIC DNA]</scope>
    <source>
        <strain evidence="1 2">NH11</strain>
    </source>
</reference>
<name>A0A1P8WR98_9PLAN</name>
<proteinExistence type="predicted"/>
<keyword evidence="2" id="KW-1185">Reference proteome</keyword>
<protein>
    <submittedName>
        <fullName evidence="1">Uncharacterized protein</fullName>
    </submittedName>
</protein>
<evidence type="ECO:0000313" key="2">
    <source>
        <dbReference type="Proteomes" id="UP000187735"/>
    </source>
</evidence>